<organism evidence="2 3">
    <name type="scientific">Brassica campestris</name>
    <name type="common">Field mustard</name>
    <dbReference type="NCBI Taxonomy" id="3711"/>
    <lineage>
        <taxon>Eukaryota</taxon>
        <taxon>Viridiplantae</taxon>
        <taxon>Streptophyta</taxon>
        <taxon>Embryophyta</taxon>
        <taxon>Tracheophyta</taxon>
        <taxon>Spermatophyta</taxon>
        <taxon>Magnoliopsida</taxon>
        <taxon>eudicotyledons</taxon>
        <taxon>Gunneridae</taxon>
        <taxon>Pentapetalae</taxon>
        <taxon>rosids</taxon>
        <taxon>malvids</taxon>
        <taxon>Brassicales</taxon>
        <taxon>Brassicaceae</taxon>
        <taxon>Brassiceae</taxon>
        <taxon>Brassica</taxon>
    </lineage>
</organism>
<sequence length="98" mass="11598">MSPSHPCDHISAAPLWYRVHVLFSRCRHISIVRSWAHEMRLRPRGLDRVERSSVSDQFVHLGLDRVMRFEHDESSGWIFSIRSMQVHGMDPFLLFLQN</sequence>
<reference evidence="3" key="2">
    <citation type="journal article" date="2018" name="Hortic Res">
        <title>Improved Brassica rapa reference genome by single-molecule sequencing and chromosome conformation capture technologies.</title>
        <authorList>
            <person name="Zhang L."/>
            <person name="Cai X."/>
            <person name="Wu J."/>
            <person name="Liu M."/>
            <person name="Grob S."/>
            <person name="Cheng F."/>
            <person name="Liang J."/>
            <person name="Cai C."/>
            <person name="Liu Z."/>
            <person name="Liu B."/>
            <person name="Wang F."/>
            <person name="Li S."/>
            <person name="Liu F."/>
            <person name="Li X."/>
            <person name="Cheng L."/>
            <person name="Yang W."/>
            <person name="Li M.H."/>
            <person name="Grossniklaus U."/>
            <person name="Zheng H."/>
            <person name="Wang X."/>
        </authorList>
    </citation>
    <scope>NUCLEOTIDE SEQUENCE [LARGE SCALE GENOMIC DNA]</scope>
    <source>
        <strain evidence="3">cv. Chiifu-401-42</strain>
    </source>
</reference>
<evidence type="ECO:0000313" key="3">
    <source>
        <dbReference type="Proteomes" id="UP000011750"/>
    </source>
</evidence>
<accession>A0A3P5YK71</accession>
<reference evidence="3" key="1">
    <citation type="journal article" date="2011" name="Nat. Genet.">
        <title>The genome of the mesopolyploid crop species Brassica rapa.</title>
        <authorList>
            <consortium name="Brassica rapa Genome Sequencing Project Consortium"/>
            <person name="Wang X."/>
            <person name="Wang H."/>
            <person name="Wang J."/>
            <person name="Sun R."/>
            <person name="Wu J."/>
            <person name="Liu S."/>
            <person name="Bai Y."/>
            <person name="Mun J.H."/>
            <person name="Bancroft I."/>
            <person name="Cheng F."/>
            <person name="Huang S."/>
            <person name="Li X."/>
            <person name="Hua W."/>
            <person name="Wang J."/>
            <person name="Wang X."/>
            <person name="Freeling M."/>
            <person name="Pires J.C."/>
            <person name="Paterson A.H."/>
            <person name="Chalhoub B."/>
            <person name="Wang B."/>
            <person name="Hayward A."/>
            <person name="Sharpe A.G."/>
            <person name="Park B.S."/>
            <person name="Weisshaar B."/>
            <person name="Liu B."/>
            <person name="Li B."/>
            <person name="Liu B."/>
            <person name="Tong C."/>
            <person name="Song C."/>
            <person name="Duran C."/>
            <person name="Peng C."/>
            <person name="Geng C."/>
            <person name="Koh C."/>
            <person name="Lin C."/>
            <person name="Edwards D."/>
            <person name="Mu D."/>
            <person name="Shen D."/>
            <person name="Soumpourou E."/>
            <person name="Li F."/>
            <person name="Fraser F."/>
            <person name="Conant G."/>
            <person name="Lassalle G."/>
            <person name="King G.J."/>
            <person name="Bonnema G."/>
            <person name="Tang H."/>
            <person name="Wang H."/>
            <person name="Belcram H."/>
            <person name="Zhou H."/>
            <person name="Hirakawa H."/>
            <person name="Abe H."/>
            <person name="Guo H."/>
            <person name="Wang H."/>
            <person name="Jin H."/>
            <person name="Parkin I.A."/>
            <person name="Batley J."/>
            <person name="Kim J.S."/>
            <person name="Just J."/>
            <person name="Li J."/>
            <person name="Xu J."/>
            <person name="Deng J."/>
            <person name="Kim J.A."/>
            <person name="Li J."/>
            <person name="Yu J."/>
            <person name="Meng J."/>
            <person name="Wang J."/>
            <person name="Min J."/>
            <person name="Poulain J."/>
            <person name="Wang J."/>
            <person name="Hatakeyama K."/>
            <person name="Wu K."/>
            <person name="Wang L."/>
            <person name="Fang L."/>
            <person name="Trick M."/>
            <person name="Links M.G."/>
            <person name="Zhao M."/>
            <person name="Jin M."/>
            <person name="Ramchiary N."/>
            <person name="Drou N."/>
            <person name="Berkman P.J."/>
            <person name="Cai Q."/>
            <person name="Huang Q."/>
            <person name="Li R."/>
            <person name="Tabata S."/>
            <person name="Cheng S."/>
            <person name="Zhang S."/>
            <person name="Zhang S."/>
            <person name="Huang S."/>
            <person name="Sato S."/>
            <person name="Sun S."/>
            <person name="Kwon S.J."/>
            <person name="Choi S.R."/>
            <person name="Lee T.H."/>
            <person name="Fan W."/>
            <person name="Zhao X."/>
            <person name="Tan X."/>
            <person name="Xu X."/>
            <person name="Wang Y."/>
            <person name="Qiu Y."/>
            <person name="Yin Y."/>
            <person name="Li Y."/>
            <person name="Du Y."/>
            <person name="Liao Y."/>
            <person name="Lim Y."/>
            <person name="Narusaka Y."/>
            <person name="Wang Y."/>
            <person name="Wang Z."/>
            <person name="Li Z."/>
            <person name="Wang Z."/>
            <person name="Xiong Z."/>
            <person name="Zhang Z."/>
        </authorList>
    </citation>
    <scope>NUCLEOTIDE SEQUENCE [LARGE SCALE GENOMIC DNA]</scope>
    <source>
        <strain evidence="3">cv. Chiifu-401-42</strain>
    </source>
</reference>
<evidence type="ECO:0000313" key="2">
    <source>
        <dbReference type="EnsemblPlants" id="Bra027993.1-P"/>
    </source>
</evidence>
<dbReference type="InParanoid" id="M4EGS8"/>
<dbReference type="AlphaFoldDB" id="M4EGS8"/>
<proteinExistence type="predicted"/>
<dbReference type="EnsemblPlants" id="Bra027993.1">
    <property type="protein sequence ID" value="Bra027993.1-P"/>
    <property type="gene ID" value="Bra027993"/>
</dbReference>
<reference evidence="1" key="3">
    <citation type="submission" date="2018-11" db="EMBL/GenBank/DDBJ databases">
        <authorList>
            <consortium name="Genoscope - CEA"/>
            <person name="William W."/>
        </authorList>
    </citation>
    <scope>NUCLEOTIDE SEQUENCE</scope>
</reference>
<reference evidence="2" key="4">
    <citation type="submission" date="2023-03" db="UniProtKB">
        <authorList>
            <consortium name="EnsemblPlants"/>
        </authorList>
    </citation>
    <scope>IDENTIFICATION</scope>
    <source>
        <strain evidence="2">cv. Chiifu-401-42</strain>
    </source>
</reference>
<keyword evidence="3" id="KW-1185">Reference proteome</keyword>
<dbReference type="Proteomes" id="UP000011750">
    <property type="component" value="Chromosome A09"/>
</dbReference>
<dbReference type="Gramene" id="Bra027993.1">
    <property type="protein sequence ID" value="Bra027993.1-P"/>
    <property type="gene ID" value="Bra027993"/>
</dbReference>
<accession>M4EGS8</accession>
<dbReference type="EMBL" id="LR031568">
    <property type="protein sequence ID" value="VDC61221.1"/>
    <property type="molecule type" value="Genomic_DNA"/>
</dbReference>
<evidence type="ECO:0000313" key="1">
    <source>
        <dbReference type="EMBL" id="VDC61221.1"/>
    </source>
</evidence>
<gene>
    <name evidence="1" type="ORF">BRAA09T38832Z</name>
</gene>
<dbReference type="HOGENOM" id="CLU_2336625_0_0_1"/>
<protein>
    <submittedName>
        <fullName evidence="1 2">Uncharacterized protein</fullName>
    </submittedName>
</protein>
<name>M4EGS8_BRACM</name>